<dbReference type="Gene3D" id="3.30.1490.20">
    <property type="entry name" value="ATP-grasp fold, A domain"/>
    <property type="match status" value="1"/>
</dbReference>
<dbReference type="InterPro" id="IPR011761">
    <property type="entry name" value="ATP-grasp"/>
</dbReference>
<dbReference type="PANTHER" id="PTHR43585">
    <property type="entry name" value="FUMIPYRROLE BIOSYNTHESIS PROTEIN C"/>
    <property type="match status" value="1"/>
</dbReference>
<dbReference type="Gene3D" id="3.30.470.20">
    <property type="entry name" value="ATP-grasp fold, B domain"/>
    <property type="match status" value="1"/>
</dbReference>
<keyword evidence="4 5" id="KW-0067">ATP-binding</keyword>
<evidence type="ECO:0000256" key="5">
    <source>
        <dbReference type="PROSITE-ProRule" id="PRU00409"/>
    </source>
</evidence>
<dbReference type="Gene3D" id="3.40.50.20">
    <property type="match status" value="1"/>
</dbReference>
<evidence type="ECO:0000313" key="7">
    <source>
        <dbReference type="EMBL" id="MUG43844.1"/>
    </source>
</evidence>
<dbReference type="Pfam" id="PF02222">
    <property type="entry name" value="ATP-grasp"/>
    <property type="match status" value="1"/>
</dbReference>
<protein>
    <submittedName>
        <fullName evidence="7">ATP-grasp domain-containing protein</fullName>
    </submittedName>
</protein>
<dbReference type="GO" id="GO:0006164">
    <property type="term" value="P:purine nucleotide biosynthetic process"/>
    <property type="evidence" value="ECO:0007669"/>
    <property type="project" value="UniProtKB-KW"/>
</dbReference>
<dbReference type="SUPFAM" id="SSF56059">
    <property type="entry name" value="Glutathione synthetase ATP-binding domain-like"/>
    <property type="match status" value="1"/>
</dbReference>
<accession>A0A7X3CLN3</accession>
<keyword evidence="2 5" id="KW-0547">Nucleotide-binding</keyword>
<dbReference type="PROSITE" id="PS50975">
    <property type="entry name" value="ATP_GRASP"/>
    <property type="match status" value="1"/>
</dbReference>
<dbReference type="PANTHER" id="PTHR43585:SF2">
    <property type="entry name" value="ATP-GRASP ENZYME FSQD"/>
    <property type="match status" value="1"/>
</dbReference>
<evidence type="ECO:0000259" key="6">
    <source>
        <dbReference type="PROSITE" id="PS50975"/>
    </source>
</evidence>
<comment type="caution">
    <text evidence="7">The sequence shown here is derived from an EMBL/GenBank/DDBJ whole genome shotgun (WGS) entry which is preliminary data.</text>
</comment>
<gene>
    <name evidence="7" type="ORF">GNP95_02325</name>
</gene>
<dbReference type="GO" id="GO:0005524">
    <property type="term" value="F:ATP binding"/>
    <property type="evidence" value="ECO:0007669"/>
    <property type="project" value="UniProtKB-UniRule"/>
</dbReference>
<feature type="domain" description="ATP-grasp" evidence="6">
    <location>
        <begin position="109"/>
        <end position="300"/>
    </location>
</feature>
<proteinExistence type="predicted"/>
<dbReference type="InterPro" id="IPR003135">
    <property type="entry name" value="ATP-grasp_carboxylate-amine"/>
</dbReference>
<keyword evidence="3" id="KW-0658">Purine biosynthesis</keyword>
<dbReference type="InterPro" id="IPR013815">
    <property type="entry name" value="ATP_grasp_subdomain_1"/>
</dbReference>
<organism evidence="7 8">
    <name type="scientific">Paenibacillus woosongensis</name>
    <dbReference type="NCBI Taxonomy" id="307580"/>
    <lineage>
        <taxon>Bacteria</taxon>
        <taxon>Bacillati</taxon>
        <taxon>Bacillota</taxon>
        <taxon>Bacilli</taxon>
        <taxon>Bacillales</taxon>
        <taxon>Paenibacillaceae</taxon>
        <taxon>Paenibacillus</taxon>
    </lineage>
</organism>
<dbReference type="InterPro" id="IPR052032">
    <property type="entry name" value="ATP-dep_AA_Ligase"/>
</dbReference>
<keyword evidence="1" id="KW-0436">Ligase</keyword>
<dbReference type="OrthoDB" id="2210549at2"/>
<evidence type="ECO:0000256" key="2">
    <source>
        <dbReference type="ARBA" id="ARBA00022741"/>
    </source>
</evidence>
<evidence type="ECO:0000313" key="8">
    <source>
        <dbReference type="Proteomes" id="UP000447876"/>
    </source>
</evidence>
<dbReference type="EMBL" id="WNZW01000001">
    <property type="protein sequence ID" value="MUG43844.1"/>
    <property type="molecule type" value="Genomic_DNA"/>
</dbReference>
<evidence type="ECO:0000256" key="1">
    <source>
        <dbReference type="ARBA" id="ARBA00022598"/>
    </source>
</evidence>
<dbReference type="Proteomes" id="UP000447876">
    <property type="component" value="Unassembled WGS sequence"/>
</dbReference>
<dbReference type="AlphaFoldDB" id="A0A7X3CLN3"/>
<sequence length="396" mass="44449">MGQIVFLNRSKSFPFKSWIPEITEKLTLFTQLDIPGADGYDFVFKKEALDKDALMEWELIELSERHPVKAVVCHSEYDLLRAAKLREYFCLPGQNAESALAYRNKVIMKDWARKAGIEVAHYQEITTPADIAAFIRQYGYPVVIKPVDGGGSRHTAVLRDSGECRSFLEKGVPQGMMIESFVEGEMYHVDGLMHQGEMLFSSVSRYMNGCLSFHSGTSLGSVILNSDSSRIQRLRREAERTLHALPASPVIAFHAEYFLTEDNRILLCEIASRTGGARVVDANEAAFGIHLNREWIRMQCGLDANIGIASRNTGRTAGWLIVPPGQGILRSIPETTPFEWVVSYVPALQKGEQMRGAVSSVDHMASFVVEGADEREVEARITELDQWFRDRIQVEA</sequence>
<name>A0A7X3CLN3_9BACL</name>
<reference evidence="7 8" key="1">
    <citation type="submission" date="2019-11" db="EMBL/GenBank/DDBJ databases">
        <title>Draft genome sequences of five Paenibacillus species of dairy origin.</title>
        <authorList>
            <person name="Olajide A.M."/>
            <person name="Chen S."/>
            <person name="Lapointe G."/>
        </authorList>
    </citation>
    <scope>NUCLEOTIDE SEQUENCE [LARGE SCALE GENOMIC DNA]</scope>
    <source>
        <strain evidence="7 8">12CR55</strain>
    </source>
</reference>
<evidence type="ECO:0000256" key="4">
    <source>
        <dbReference type="ARBA" id="ARBA00022840"/>
    </source>
</evidence>
<evidence type="ECO:0000256" key="3">
    <source>
        <dbReference type="ARBA" id="ARBA00022755"/>
    </source>
</evidence>
<dbReference type="GO" id="GO:0046872">
    <property type="term" value="F:metal ion binding"/>
    <property type="evidence" value="ECO:0007669"/>
    <property type="project" value="InterPro"/>
</dbReference>
<dbReference type="GO" id="GO:0016874">
    <property type="term" value="F:ligase activity"/>
    <property type="evidence" value="ECO:0007669"/>
    <property type="project" value="UniProtKB-KW"/>
</dbReference>
<dbReference type="RefSeq" id="WP_155609290.1">
    <property type="nucleotide sequence ID" value="NZ_WNZW01000001.1"/>
</dbReference>